<evidence type="ECO:0008006" key="12">
    <source>
        <dbReference type="Google" id="ProtNLM"/>
    </source>
</evidence>
<dbReference type="Gene3D" id="3.40.50.300">
    <property type="entry name" value="P-loop containing nucleotide triphosphate hydrolases"/>
    <property type="match status" value="1"/>
</dbReference>
<feature type="domain" description="ABC transporter" evidence="8">
    <location>
        <begin position="338"/>
        <end position="543"/>
    </location>
</feature>
<feature type="domain" description="ABC transmembrane type-1" evidence="9">
    <location>
        <begin position="24"/>
        <end position="287"/>
    </location>
</feature>
<sequence>MNHRDWQYLKPWLKQLRSVRLQIFIGLGLATATALFGIGLLSLSGWFITAAALYTAFDIYTPGAGIRFFAVTRTLSRYVERLINHDAVLKLQARWRVALFKRLQGRSLASLAPLRVADGVQYLTRNLDAMDNLLLRLMAPVLVFVLSSCLLILFWGIYIPSAAIALAIAALLVLFVSVRMAKQTRALAMQQLQSTQRLRRQSMAFTESATELLAWGAYKTHRQALLKQAQRQEQLDDKQLAMQHKTLWLVEIFSHSVFLLAVILSGFAFETGMISSAEMIMLVLSALAWQEIAAELPSQWGGYGKTVAAAKHLLANEASVQKPVKSHSSESLKKAISLTLDNISVKRGKRVLIRPVSAQFKPGYVHWLNGPSGLGKSSLAEAIMGWLPCFTGKITLSQGADVDNHISFLTQRTEVLDGSIRENLNLSHQPMGDEELWAVLQLVELDNVVRALPESLNTLVGARGVMLSGGQLRRLVLARVLLQGRPIILLDEPFAGLERQLAKRMLENIVAAYKDKTWIIISHLGPNELDNPKIPQGETIVLKPF</sequence>
<evidence type="ECO:0000313" key="10">
    <source>
        <dbReference type="EMBL" id="RUO64194.1"/>
    </source>
</evidence>
<dbReference type="GO" id="GO:0005524">
    <property type="term" value="F:ATP binding"/>
    <property type="evidence" value="ECO:0007669"/>
    <property type="project" value="UniProtKB-KW"/>
</dbReference>
<dbReference type="SUPFAM" id="SSF90123">
    <property type="entry name" value="ABC transporter transmembrane region"/>
    <property type="match status" value="1"/>
</dbReference>
<accession>A0A432YRF7</accession>
<comment type="subcellular location">
    <subcellularLocation>
        <location evidence="1">Cell membrane</location>
        <topology evidence="1">Multi-pass membrane protein</topology>
    </subcellularLocation>
</comment>
<protein>
    <recommendedName>
        <fullName evidence="12">Thiol reductant ABC exporter subunit CydC</fullName>
    </recommendedName>
</protein>
<dbReference type="PROSITE" id="PS00211">
    <property type="entry name" value="ABC_TRANSPORTER_1"/>
    <property type="match status" value="1"/>
</dbReference>
<evidence type="ECO:0000256" key="3">
    <source>
        <dbReference type="ARBA" id="ARBA00022741"/>
    </source>
</evidence>
<dbReference type="EMBL" id="PIQA01000006">
    <property type="protein sequence ID" value="RUO64194.1"/>
    <property type="molecule type" value="Genomic_DNA"/>
</dbReference>
<dbReference type="InterPro" id="IPR039421">
    <property type="entry name" value="Type_1_exporter"/>
</dbReference>
<dbReference type="Gene3D" id="1.20.1560.10">
    <property type="entry name" value="ABC transporter type 1, transmembrane domain"/>
    <property type="match status" value="1"/>
</dbReference>
<keyword evidence="5 7" id="KW-1133">Transmembrane helix</keyword>
<evidence type="ECO:0000259" key="9">
    <source>
        <dbReference type="PROSITE" id="PS50929"/>
    </source>
</evidence>
<keyword evidence="6 7" id="KW-0472">Membrane</keyword>
<dbReference type="GO" id="GO:0034040">
    <property type="term" value="F:ATPase-coupled lipid transmembrane transporter activity"/>
    <property type="evidence" value="ECO:0007669"/>
    <property type="project" value="TreeGrafter"/>
</dbReference>
<dbReference type="PANTHER" id="PTHR24221">
    <property type="entry name" value="ATP-BINDING CASSETTE SUB-FAMILY B"/>
    <property type="match status" value="1"/>
</dbReference>
<dbReference type="GO" id="GO:0016887">
    <property type="term" value="F:ATP hydrolysis activity"/>
    <property type="evidence" value="ECO:0007669"/>
    <property type="project" value="InterPro"/>
</dbReference>
<dbReference type="GO" id="GO:0140359">
    <property type="term" value="F:ABC-type transporter activity"/>
    <property type="evidence" value="ECO:0007669"/>
    <property type="project" value="InterPro"/>
</dbReference>
<name>A0A432YRF7_9GAMM</name>
<dbReference type="InterPro" id="IPR003593">
    <property type="entry name" value="AAA+_ATPase"/>
</dbReference>
<dbReference type="InterPro" id="IPR011527">
    <property type="entry name" value="ABC1_TM_dom"/>
</dbReference>
<dbReference type="Proteomes" id="UP000288361">
    <property type="component" value="Unassembled WGS sequence"/>
</dbReference>
<dbReference type="RefSeq" id="WP_126752381.1">
    <property type="nucleotide sequence ID" value="NZ_JBHUMT010000015.1"/>
</dbReference>
<dbReference type="Pfam" id="PF00005">
    <property type="entry name" value="ABC_tran"/>
    <property type="match status" value="1"/>
</dbReference>
<evidence type="ECO:0000313" key="11">
    <source>
        <dbReference type="Proteomes" id="UP000288361"/>
    </source>
</evidence>
<evidence type="ECO:0000259" key="8">
    <source>
        <dbReference type="PROSITE" id="PS50893"/>
    </source>
</evidence>
<dbReference type="SMART" id="SM00382">
    <property type="entry name" value="AAA"/>
    <property type="match status" value="1"/>
</dbReference>
<dbReference type="PROSITE" id="PS50929">
    <property type="entry name" value="ABC_TM1F"/>
    <property type="match status" value="1"/>
</dbReference>
<dbReference type="AlphaFoldDB" id="A0A432YRF7"/>
<dbReference type="PROSITE" id="PS50893">
    <property type="entry name" value="ABC_TRANSPORTER_2"/>
    <property type="match status" value="1"/>
</dbReference>
<feature type="transmembrane region" description="Helical" evidence="7">
    <location>
        <begin position="247"/>
        <end position="269"/>
    </location>
</feature>
<dbReference type="SUPFAM" id="SSF52540">
    <property type="entry name" value="P-loop containing nucleoside triphosphate hydrolases"/>
    <property type="match status" value="1"/>
</dbReference>
<evidence type="ECO:0000256" key="7">
    <source>
        <dbReference type="SAM" id="Phobius"/>
    </source>
</evidence>
<feature type="transmembrane region" description="Helical" evidence="7">
    <location>
        <begin position="133"/>
        <end position="157"/>
    </location>
</feature>
<proteinExistence type="predicted"/>
<gene>
    <name evidence="10" type="ORF">CWI73_08515</name>
</gene>
<keyword evidence="2 7" id="KW-0812">Transmembrane</keyword>
<evidence type="ECO:0000256" key="5">
    <source>
        <dbReference type="ARBA" id="ARBA00022989"/>
    </source>
</evidence>
<feature type="transmembrane region" description="Helical" evidence="7">
    <location>
        <begin position="21"/>
        <end position="41"/>
    </location>
</feature>
<dbReference type="InterPro" id="IPR017871">
    <property type="entry name" value="ABC_transporter-like_CS"/>
</dbReference>
<organism evidence="10 11">
    <name type="scientific">Idiomarina piscisalsi</name>
    <dbReference type="NCBI Taxonomy" id="1096243"/>
    <lineage>
        <taxon>Bacteria</taxon>
        <taxon>Pseudomonadati</taxon>
        <taxon>Pseudomonadota</taxon>
        <taxon>Gammaproteobacteria</taxon>
        <taxon>Alteromonadales</taxon>
        <taxon>Idiomarinaceae</taxon>
        <taxon>Idiomarina</taxon>
    </lineage>
</organism>
<dbReference type="InterPro" id="IPR036640">
    <property type="entry name" value="ABC1_TM_sf"/>
</dbReference>
<keyword evidence="3" id="KW-0547">Nucleotide-binding</keyword>
<feature type="transmembrane region" description="Helical" evidence="7">
    <location>
        <begin position="163"/>
        <end position="181"/>
    </location>
</feature>
<dbReference type="GO" id="GO:0005886">
    <property type="term" value="C:plasma membrane"/>
    <property type="evidence" value="ECO:0007669"/>
    <property type="project" value="UniProtKB-SubCell"/>
</dbReference>
<evidence type="ECO:0000256" key="1">
    <source>
        <dbReference type="ARBA" id="ARBA00004651"/>
    </source>
</evidence>
<comment type="caution">
    <text evidence="10">The sequence shown here is derived from an EMBL/GenBank/DDBJ whole genome shotgun (WGS) entry which is preliminary data.</text>
</comment>
<reference evidence="10 11" key="1">
    <citation type="journal article" date="2011" name="Front. Microbiol.">
        <title>Genomic signatures of strain selection and enhancement in Bacillus atrophaeus var. globigii, a historical biowarfare simulant.</title>
        <authorList>
            <person name="Gibbons H.S."/>
            <person name="Broomall S.M."/>
            <person name="McNew L.A."/>
            <person name="Daligault H."/>
            <person name="Chapman C."/>
            <person name="Bruce D."/>
            <person name="Karavis M."/>
            <person name="Krepps M."/>
            <person name="McGregor P.A."/>
            <person name="Hong C."/>
            <person name="Park K.H."/>
            <person name="Akmal A."/>
            <person name="Feldman A."/>
            <person name="Lin J.S."/>
            <person name="Chang W.E."/>
            <person name="Higgs B.W."/>
            <person name="Demirev P."/>
            <person name="Lindquist J."/>
            <person name="Liem A."/>
            <person name="Fochler E."/>
            <person name="Read T.D."/>
            <person name="Tapia R."/>
            <person name="Johnson S."/>
            <person name="Bishop-Lilly K.A."/>
            <person name="Detter C."/>
            <person name="Han C."/>
            <person name="Sozhamannan S."/>
            <person name="Rosenzweig C.N."/>
            <person name="Skowronski E.W."/>
        </authorList>
    </citation>
    <scope>NUCLEOTIDE SEQUENCE [LARGE SCALE GENOMIC DNA]</scope>
    <source>
        <strain evidence="10 11">TPS4-2</strain>
    </source>
</reference>
<feature type="transmembrane region" description="Helical" evidence="7">
    <location>
        <begin position="47"/>
        <end position="70"/>
    </location>
</feature>
<dbReference type="InterPro" id="IPR027417">
    <property type="entry name" value="P-loop_NTPase"/>
</dbReference>
<dbReference type="InterPro" id="IPR003439">
    <property type="entry name" value="ABC_transporter-like_ATP-bd"/>
</dbReference>
<evidence type="ECO:0000256" key="6">
    <source>
        <dbReference type="ARBA" id="ARBA00023136"/>
    </source>
</evidence>
<evidence type="ECO:0000256" key="2">
    <source>
        <dbReference type="ARBA" id="ARBA00022692"/>
    </source>
</evidence>
<dbReference type="PANTHER" id="PTHR24221:SF653">
    <property type="entry name" value="TRANSPORT ATP-BINDING PROTEIN CYDC"/>
    <property type="match status" value="1"/>
</dbReference>
<evidence type="ECO:0000256" key="4">
    <source>
        <dbReference type="ARBA" id="ARBA00022840"/>
    </source>
</evidence>
<keyword evidence="4" id="KW-0067">ATP-binding</keyword>